<dbReference type="GO" id="GO:0016853">
    <property type="term" value="F:isomerase activity"/>
    <property type="evidence" value="ECO:0007669"/>
    <property type="project" value="UniProtKB-KW"/>
</dbReference>
<dbReference type="CDD" id="cd02966">
    <property type="entry name" value="TlpA_like_family"/>
    <property type="match status" value="1"/>
</dbReference>
<evidence type="ECO:0000313" key="3">
    <source>
        <dbReference type="EMBL" id="PWK79551.1"/>
    </source>
</evidence>
<dbReference type="PROSITE" id="PS51352">
    <property type="entry name" value="THIOREDOXIN_2"/>
    <property type="match status" value="1"/>
</dbReference>
<evidence type="ECO:0000259" key="2">
    <source>
        <dbReference type="PROSITE" id="PS51352"/>
    </source>
</evidence>
<dbReference type="InterPro" id="IPR000866">
    <property type="entry name" value="AhpC/TSA"/>
</dbReference>
<keyword evidence="4" id="KW-1185">Reference proteome</keyword>
<gene>
    <name evidence="3" type="ORF">LX99_00008</name>
</gene>
<dbReference type="Pfam" id="PF00578">
    <property type="entry name" value="AhpC-TSA"/>
    <property type="match status" value="1"/>
</dbReference>
<dbReference type="InterPro" id="IPR036249">
    <property type="entry name" value="Thioredoxin-like_sf"/>
</dbReference>
<keyword evidence="1" id="KW-0732">Signal</keyword>
<reference evidence="3 4" key="1">
    <citation type="submission" date="2018-05" db="EMBL/GenBank/DDBJ databases">
        <title>Genomic Encyclopedia of Archaeal and Bacterial Type Strains, Phase II (KMG-II): from individual species to whole genera.</title>
        <authorList>
            <person name="Goeker M."/>
        </authorList>
    </citation>
    <scope>NUCLEOTIDE SEQUENCE [LARGE SCALE GENOMIC DNA]</scope>
    <source>
        <strain evidence="3 4">DSM 19975</strain>
    </source>
</reference>
<keyword evidence="3" id="KW-0413">Isomerase</keyword>
<evidence type="ECO:0000256" key="1">
    <source>
        <dbReference type="SAM" id="SignalP"/>
    </source>
</evidence>
<dbReference type="EMBL" id="QGHA01000001">
    <property type="protein sequence ID" value="PWK79551.1"/>
    <property type="molecule type" value="Genomic_DNA"/>
</dbReference>
<feature type="chain" id="PRO_5016374856" evidence="1">
    <location>
        <begin position="21"/>
        <end position="463"/>
    </location>
</feature>
<comment type="caution">
    <text evidence="3">The sequence shown here is derived from an EMBL/GenBank/DDBJ whole genome shotgun (WGS) entry which is preliminary data.</text>
</comment>
<dbReference type="InterPro" id="IPR013766">
    <property type="entry name" value="Thioredoxin_domain"/>
</dbReference>
<dbReference type="InterPro" id="IPR050553">
    <property type="entry name" value="Thioredoxin_ResA/DsbE_sf"/>
</dbReference>
<dbReference type="Gene3D" id="3.40.30.10">
    <property type="entry name" value="Glutaredoxin"/>
    <property type="match status" value="1"/>
</dbReference>
<proteinExistence type="predicted"/>
<dbReference type="AlphaFoldDB" id="A0A316HHN2"/>
<dbReference type="GO" id="GO:0016491">
    <property type="term" value="F:oxidoreductase activity"/>
    <property type="evidence" value="ECO:0007669"/>
    <property type="project" value="InterPro"/>
</dbReference>
<sequence>MFKKISLFLMLITCSASLFAQNERDFQKGVDSLSAIKDTVVLNKKLAALREGNESDLILLANYNIAKELPYQPVLELIEKRFPNGDIAYGRQVERLIAEKDLQKKLQMLEALKKQYPNKDKGYAYAMVSHAYADAGQFDKAMEYLYKTTGYYRLTAWAMFGYTTNPVSLAKAEQLVDKELKNGKISEEQQNLMLNLKRYFLEKRQDFKQAVIVTKKIIDLKKGKDQRENDHYTILLAKSGQYKLAFPALEAAIKQGTEDEDIRDNYRIAYQSLYPNRNYKAHIDSINKGLQDKYEHTYNNSIAQKLIKIKAPEFELLDVNGNTVTLETFKGKTMVIDFWATWCGPCKAALPAMQQLVNKYKADTTVKFLFIHTNELPGDTQHVKENALAYFKSKQYDLPLYLDLKKGERGNLVAKAFKVSGIPHKVIVDGNGYIRFSSVGFSGSTPELIAEMSAAIDEIKKLN</sequence>
<dbReference type="SUPFAM" id="SSF52833">
    <property type="entry name" value="Thioredoxin-like"/>
    <property type="match status" value="1"/>
</dbReference>
<evidence type="ECO:0000313" key="4">
    <source>
        <dbReference type="Proteomes" id="UP000245678"/>
    </source>
</evidence>
<feature type="signal peptide" evidence="1">
    <location>
        <begin position="1"/>
        <end position="20"/>
    </location>
</feature>
<dbReference type="Proteomes" id="UP000245678">
    <property type="component" value="Unassembled WGS sequence"/>
</dbReference>
<dbReference type="PANTHER" id="PTHR42852">
    <property type="entry name" value="THIOL:DISULFIDE INTERCHANGE PROTEIN DSBE"/>
    <property type="match status" value="1"/>
</dbReference>
<dbReference type="PANTHER" id="PTHR42852:SF17">
    <property type="entry name" value="THIOREDOXIN-LIKE PROTEIN HI_1115"/>
    <property type="match status" value="1"/>
</dbReference>
<name>A0A316HHN2_9SPHI</name>
<organism evidence="3 4">
    <name type="scientific">Mucilaginibacter oryzae</name>
    <dbReference type="NCBI Taxonomy" id="468058"/>
    <lineage>
        <taxon>Bacteria</taxon>
        <taxon>Pseudomonadati</taxon>
        <taxon>Bacteroidota</taxon>
        <taxon>Sphingobacteriia</taxon>
        <taxon>Sphingobacteriales</taxon>
        <taxon>Sphingobacteriaceae</taxon>
        <taxon>Mucilaginibacter</taxon>
    </lineage>
</organism>
<dbReference type="GO" id="GO:0016209">
    <property type="term" value="F:antioxidant activity"/>
    <property type="evidence" value="ECO:0007669"/>
    <property type="project" value="InterPro"/>
</dbReference>
<feature type="domain" description="Thioredoxin" evidence="2">
    <location>
        <begin position="305"/>
        <end position="461"/>
    </location>
</feature>
<protein>
    <submittedName>
        <fullName evidence="3">Thiol-disulfide isomerase/thioredoxin</fullName>
    </submittedName>
</protein>
<accession>A0A316HHN2</accession>